<evidence type="ECO:0000256" key="6">
    <source>
        <dbReference type="ARBA" id="ARBA00022737"/>
    </source>
</evidence>
<dbReference type="InterPro" id="IPR050557">
    <property type="entry name" value="RTX_toxin/Mannuronan_C5-epim"/>
</dbReference>
<evidence type="ECO:0000256" key="7">
    <source>
        <dbReference type="ARBA" id="ARBA00023026"/>
    </source>
</evidence>
<accession>A0A941IHY3</accession>
<dbReference type="PROSITE" id="PS00330">
    <property type="entry name" value="HEMOLYSIN_CALCIUM"/>
    <property type="match status" value="12"/>
</dbReference>
<evidence type="ECO:0000313" key="13">
    <source>
        <dbReference type="Proteomes" id="UP000678545"/>
    </source>
</evidence>
<evidence type="ECO:0000256" key="8">
    <source>
        <dbReference type="ARBA" id="ARBA00023136"/>
    </source>
</evidence>
<dbReference type="InterPro" id="IPR019960">
    <property type="entry name" value="T1SS_VCA0849"/>
</dbReference>
<dbReference type="InterPro" id="IPR011049">
    <property type="entry name" value="Serralysin-like_metalloprot_C"/>
</dbReference>
<dbReference type="InterPro" id="IPR018511">
    <property type="entry name" value="Hemolysin-typ_Ca-bd_CS"/>
</dbReference>
<keyword evidence="7" id="KW-0843">Virulence</keyword>
<dbReference type="GO" id="GO:0005576">
    <property type="term" value="C:extracellular region"/>
    <property type="evidence" value="ECO:0007669"/>
    <property type="project" value="UniProtKB-SubCell"/>
</dbReference>
<keyword evidence="5" id="KW-0732">Signal</keyword>
<feature type="region of interest" description="Disordered" evidence="9">
    <location>
        <begin position="678"/>
        <end position="702"/>
    </location>
</feature>
<proteinExistence type="predicted"/>
<dbReference type="InterPro" id="IPR032812">
    <property type="entry name" value="SbsA_Ig"/>
</dbReference>
<dbReference type="PANTHER" id="PTHR38340">
    <property type="entry name" value="S-LAYER PROTEIN"/>
    <property type="match status" value="1"/>
</dbReference>
<dbReference type="PRINTS" id="PR00313">
    <property type="entry name" value="CABNDNGRPT"/>
</dbReference>
<comment type="subcellular location">
    <subcellularLocation>
        <location evidence="1">Membrane</location>
    </subcellularLocation>
    <subcellularLocation>
        <location evidence="2">Secreted</location>
    </subcellularLocation>
</comment>
<keyword evidence="4" id="KW-0800">Toxin</keyword>
<name>A0A941IHY3_9BURK</name>
<feature type="compositionally biased region" description="Polar residues" evidence="9">
    <location>
        <begin position="1259"/>
        <end position="1269"/>
    </location>
</feature>
<dbReference type="RefSeq" id="WP_212676553.1">
    <property type="nucleotide sequence ID" value="NZ_JAGSPJ010000007.1"/>
</dbReference>
<evidence type="ECO:0000256" key="4">
    <source>
        <dbReference type="ARBA" id="ARBA00022656"/>
    </source>
</evidence>
<dbReference type="GO" id="GO:0005509">
    <property type="term" value="F:calcium ion binding"/>
    <property type="evidence" value="ECO:0007669"/>
    <property type="project" value="InterPro"/>
</dbReference>
<keyword evidence="13" id="KW-1185">Reference proteome</keyword>
<feature type="region of interest" description="Disordered" evidence="9">
    <location>
        <begin position="1249"/>
        <end position="1285"/>
    </location>
</feature>
<dbReference type="InterPro" id="IPR038255">
    <property type="entry name" value="PBS_linker_sf"/>
</dbReference>
<dbReference type="InterPro" id="IPR001343">
    <property type="entry name" value="Hemolysn_Ca-bd"/>
</dbReference>
<gene>
    <name evidence="12" type="ORF">KDM90_15525</name>
</gene>
<dbReference type="Pfam" id="PF13946">
    <property type="entry name" value="DUF4214"/>
    <property type="match status" value="1"/>
</dbReference>
<feature type="region of interest" description="Disordered" evidence="9">
    <location>
        <begin position="720"/>
        <end position="769"/>
    </location>
</feature>
<feature type="domain" description="DUF4214" evidence="11">
    <location>
        <begin position="1677"/>
        <end position="1741"/>
    </location>
</feature>
<dbReference type="SUPFAM" id="SSF51120">
    <property type="entry name" value="beta-Roll"/>
    <property type="match status" value="9"/>
</dbReference>
<dbReference type="Pfam" id="PF13205">
    <property type="entry name" value="Big_5"/>
    <property type="match status" value="1"/>
</dbReference>
<comment type="caution">
    <text evidence="12">The sequence shown here is derived from an EMBL/GenBank/DDBJ whole genome shotgun (WGS) entry which is preliminary data.</text>
</comment>
<sequence>MAQQNTSQSYNSPLTIRSITPDSYQGRVAVDSNIVITFSEAILAGNGSITIRNSLGEIVFQESINSPNITISGAVLTFNPSTNLAFVSQYSIELSTGIVKTANGVLYQSPNYAIANFSTEFSNIAMNVTGTPGNDTIYGSSKNDVIHGGAGRDKIEANDGDDIVNGGDETSGYFDGDSISGGDGNDILHGNAGSDEIDGGNGDDKLYGDADNDSLNGGSGNDEIYGGSGDDTIDDYAGNNVLRGEDGNDLITSGYLYADNGFSLLDGGAGNDMINAGASDDVQGGDGDDKIRFNARSGYTRVANVDGGNGNDTFNVYAERADNLVLLRGGSGTDTFIIDNYGLSLNSNFTIVDFAAGKNGDKIDLSKIINAFYQFTKNPFDVDGFLRLKQDGQNTLIQTKVGTLTNTNFCTIFTLENITPSQLTGDNFTGGLNPNGSTVGMVLIGTERSEELRGNILDDQISGESGADTIFGDKGNDVLIGGTETSINDADTIYGESGDDLLLGGAGNDSLHGGDGNDTLEGGSGDDYLSDSIGINLIRGQDGNDLIFINSNEGGIFEGGNGNDQFEVNTYGKIQNVSMTGGTGADIFAIRISNVSNIRIKDFSVSDGDLIDLSSLLPLVKENPFGSSAFLKASQDGSNIVILFDDDGAAGSAYAMHPILTIENLNVNLLDGTSFKSGWNPNGSDQGEAIRGTTNDDRLVGRDLNDSIYGSAGNDYINGGKGNDQLSGDEGSDVLVGETGNDTLNGGAGNDDLSGGDGNDLLDGGTGDDHLVDSVGDNILRGGTGNDILISDGANSVADGGDGDDQIMTPGGNDTVIGGTGNDIVMYGGGTTTATKEITSIDLGEGNDRLHFEPTKAESKATVSGGLGIDTYKLGASAYNGVLTISDFQVGPRGDIIDLFDLLNGHYKGGNPFGTAGMLRLVQKGSDAVIEYDYDGQEFSTYGFRPILVLSGIQGSTLIAENFGQGMNPNGGDQGQNVTGTISDDRLIGGILNDRLSGDAGNDTIDGGNGDDQLSGGDGKDRLNGGMGNDVLNGGNGNDILDEQDEIGDNQFFGGDGNDYLKTFGTGLNQLNGGNGDDVLIGGNGTDTLNGDDGDDTIDINFNFGSASRAREIVVNGGNGHDKITFSAGYDMTQIKLTVTGGNGIDTFVVPNMVNNTQLIVTDFTPGAKGDFIDISKQYYQHDKNPFGEVGYARLLQRGQDTVLQIDTDGPDGLRQFQDILTLKNVLSSSLTPANFIGGYAPNGISQGMLRDGDEQNDTIDGTSLNDTLNGGAGNDELNGGFGDDELHGDLGNDILVDNSGDNVFLGGAGDDAIYSNGDGTNNADGGSGNDTFFISGNSGTYSGADGNDTFTITTNHYSYGSVRVLSLNGGSGEDQFTITGSFNQNLKLNVNGGPDADLFTPRNSYSSGTFNILDFDTNVGGDKIDLTAILAEMNFSTERQGNPFANGYLSLQQSDGDTVLIADQDGTGPISNKVILTLKNLNVNALNQSHFVESFDPKGGNIGVEKVGDAQDNRFIGTWTKDTLTGLAGNDYLTGQGGNDLLDGGTGNDTLVGGAGDDQIMGGLGFDTASYSSGLSDFQFTKTETGFKVESKYGGNSGVDNLSGIEYLHFTDINLNLTVKEKAASIASADVKMLIELYVAFFNRTPDADGVAYWIDQFKNGQSIAQISESFYNIGASDQFAALTGFTTSMNNEDFIHTFYRNVLGRKDGADEGGLRYWNNKLMTGESSRSSLAQDILNSAHTFKGNADFGYVADLLDNKYLVGRTLAIDWGISFVENPYERGVSIAAAVTPTNTDYALSLVGVVGKDLNFF</sequence>
<dbReference type="Proteomes" id="UP000678545">
    <property type="component" value="Unassembled WGS sequence"/>
</dbReference>
<keyword evidence="6" id="KW-0677">Repeat</keyword>
<evidence type="ECO:0000256" key="2">
    <source>
        <dbReference type="ARBA" id="ARBA00004613"/>
    </source>
</evidence>
<evidence type="ECO:0000256" key="1">
    <source>
        <dbReference type="ARBA" id="ARBA00004370"/>
    </source>
</evidence>
<dbReference type="GO" id="GO:0090729">
    <property type="term" value="F:toxin activity"/>
    <property type="evidence" value="ECO:0007669"/>
    <property type="project" value="UniProtKB-KW"/>
</dbReference>
<keyword evidence="8" id="KW-0472">Membrane</keyword>
<feature type="region of interest" description="Disordered" evidence="9">
    <location>
        <begin position="999"/>
        <end position="1026"/>
    </location>
</feature>
<keyword evidence="3" id="KW-0964">Secreted</keyword>
<dbReference type="InterPro" id="IPR025282">
    <property type="entry name" value="DUF4214"/>
</dbReference>
<dbReference type="Gene3D" id="1.10.3130.20">
    <property type="entry name" value="Phycobilisome linker domain"/>
    <property type="match status" value="1"/>
</dbReference>
<dbReference type="Gene3D" id="2.160.20.160">
    <property type="match status" value="1"/>
</dbReference>
<evidence type="ECO:0000259" key="11">
    <source>
        <dbReference type="Pfam" id="PF13946"/>
    </source>
</evidence>
<feature type="domain" description="SbsA Ig-like" evidence="10">
    <location>
        <begin position="11"/>
        <end position="119"/>
    </location>
</feature>
<dbReference type="EMBL" id="JAGSPJ010000007">
    <property type="protein sequence ID" value="MBR7801420.1"/>
    <property type="molecule type" value="Genomic_DNA"/>
</dbReference>
<evidence type="ECO:0000256" key="3">
    <source>
        <dbReference type="ARBA" id="ARBA00022525"/>
    </source>
</evidence>
<dbReference type="PANTHER" id="PTHR38340:SF1">
    <property type="entry name" value="S-LAYER PROTEIN"/>
    <property type="match status" value="1"/>
</dbReference>
<evidence type="ECO:0000313" key="12">
    <source>
        <dbReference type="EMBL" id="MBR7801420.1"/>
    </source>
</evidence>
<dbReference type="Pfam" id="PF00353">
    <property type="entry name" value="HemolysinCabind"/>
    <property type="match status" value="16"/>
</dbReference>
<dbReference type="NCBIfam" id="TIGR03661">
    <property type="entry name" value="T1SS_VCA0849"/>
    <property type="match status" value="4"/>
</dbReference>
<evidence type="ECO:0000259" key="10">
    <source>
        <dbReference type="Pfam" id="PF13205"/>
    </source>
</evidence>
<dbReference type="InterPro" id="IPR003995">
    <property type="entry name" value="RTX_toxin_determinant-A"/>
</dbReference>
<dbReference type="Gene3D" id="2.150.10.10">
    <property type="entry name" value="Serralysin-like metalloprotease, C-terminal"/>
    <property type="match status" value="12"/>
</dbReference>
<reference evidence="12" key="1">
    <citation type="submission" date="2021-04" db="EMBL/GenBank/DDBJ databases">
        <title>novel species isolated from subtropical streams in China.</title>
        <authorList>
            <person name="Lu H."/>
        </authorList>
    </citation>
    <scope>NUCLEOTIDE SEQUENCE</scope>
    <source>
        <strain evidence="12">FT137W</strain>
    </source>
</reference>
<dbReference type="GO" id="GO:0016020">
    <property type="term" value="C:membrane"/>
    <property type="evidence" value="ECO:0007669"/>
    <property type="project" value="UniProtKB-SubCell"/>
</dbReference>
<protein>
    <submittedName>
        <fullName evidence="12">Type I secretion C-terminal target domain-containing protein</fullName>
    </submittedName>
</protein>
<feature type="region of interest" description="Disordered" evidence="9">
    <location>
        <begin position="149"/>
        <end position="231"/>
    </location>
</feature>
<evidence type="ECO:0000256" key="5">
    <source>
        <dbReference type="ARBA" id="ARBA00022729"/>
    </source>
</evidence>
<organism evidence="12 13">
    <name type="scientific">Undibacterium fentianense</name>
    <dbReference type="NCBI Taxonomy" id="2828728"/>
    <lineage>
        <taxon>Bacteria</taxon>
        <taxon>Pseudomonadati</taxon>
        <taxon>Pseudomonadota</taxon>
        <taxon>Betaproteobacteria</taxon>
        <taxon>Burkholderiales</taxon>
        <taxon>Oxalobacteraceae</taxon>
        <taxon>Undibacterium</taxon>
    </lineage>
</organism>
<dbReference type="PRINTS" id="PR01488">
    <property type="entry name" value="RTXTOXINA"/>
</dbReference>
<evidence type="ECO:0000256" key="9">
    <source>
        <dbReference type="SAM" id="MobiDB-lite"/>
    </source>
</evidence>